<evidence type="ECO:0000313" key="1">
    <source>
        <dbReference type="EMBL" id="QEC66544.1"/>
    </source>
</evidence>
<reference evidence="1 2" key="1">
    <citation type="journal article" date="2016" name="Int. J. Syst. Evol. Microbiol.">
        <title>Panacibacter ginsenosidivorans gen. nov., sp. nov., with ginsenoside converting activity isolated from soil of a ginseng field.</title>
        <authorList>
            <person name="Siddiqi M.Z."/>
            <person name="Muhammad Shafi S."/>
            <person name="Choi K.D."/>
            <person name="Im W.T."/>
        </authorList>
    </citation>
    <scope>NUCLEOTIDE SEQUENCE [LARGE SCALE GENOMIC DNA]</scope>
    <source>
        <strain evidence="1 2">Gsoil1550</strain>
    </source>
</reference>
<dbReference type="KEGG" id="pgin:FRZ67_04250"/>
<keyword evidence="2" id="KW-1185">Reference proteome</keyword>
<organism evidence="1 2">
    <name type="scientific">Panacibacter ginsenosidivorans</name>
    <dbReference type="NCBI Taxonomy" id="1813871"/>
    <lineage>
        <taxon>Bacteria</taxon>
        <taxon>Pseudomonadati</taxon>
        <taxon>Bacteroidota</taxon>
        <taxon>Chitinophagia</taxon>
        <taxon>Chitinophagales</taxon>
        <taxon>Chitinophagaceae</taxon>
        <taxon>Panacibacter</taxon>
    </lineage>
</organism>
<evidence type="ECO:0000313" key="2">
    <source>
        <dbReference type="Proteomes" id="UP000321533"/>
    </source>
</evidence>
<protein>
    <submittedName>
        <fullName evidence="1">DUF4270 domain-containing protein</fullName>
    </submittedName>
</protein>
<name>A0A5B8V586_9BACT</name>
<accession>A0A5B8V586</accession>
<gene>
    <name evidence="1" type="ORF">FRZ67_04250</name>
</gene>
<dbReference type="InterPro" id="IPR025366">
    <property type="entry name" value="DUF4270"/>
</dbReference>
<dbReference type="AlphaFoldDB" id="A0A5B8V586"/>
<dbReference type="Proteomes" id="UP000321533">
    <property type="component" value="Chromosome"/>
</dbReference>
<dbReference type="EMBL" id="CP042435">
    <property type="protein sequence ID" value="QEC66544.1"/>
    <property type="molecule type" value="Genomic_DNA"/>
</dbReference>
<dbReference type="Pfam" id="PF14092">
    <property type="entry name" value="DUF4270"/>
    <property type="match status" value="1"/>
</dbReference>
<sequence>MVTDFINLSFVKKQLPLLIILVLAIAFITACTKIVTTDIGGDLIPPIDGVNTKEMFLDVTSKNMKDTIVKVGIGTPNALGYISNDPLFGKTSASINVELKPSVFPVYPVNGTDIKIDSVVLVLGYSGVWGDTTVPLGFRVYKIKNTDASADVLRSDTTYATNYQVERGDELTENYAAANIDITKLNDSIYPFEEAATNQLRIRLNKSYGDELLNDYDTTSTGAYHSDSLFQRFFKGYQIVPETGMGNALLKINLLDTNTKLAVYYNFNIKDSINKRDTAVRYYRTNNYSCGSSNYVTRDRSGTAIPSYIPTNGNINDSLLFIDANPGIYTKITIDSLATLSNRIIHRAELVMEQVPGDPINDALFTAPNLFLTPYSLDSMRRFALPHDVLISNGTVGNQLSYGCIPNKKIDPITQQTIYFYTFDISRYAQGIVTRHEKSYPLILYAPSNDYIYPLETSIYQVYTGTSGPLNTPAIGRVRLGGGNSVNHKMRLHIVYSDIQ</sequence>
<proteinExistence type="predicted"/>